<gene>
    <name evidence="2" type="ORF">PF586_06740</name>
</gene>
<evidence type="ECO:0000313" key="2">
    <source>
        <dbReference type="EMBL" id="MDA3768153.1"/>
    </source>
</evidence>
<name>A0AAW5YVR5_9LACO</name>
<sequence length="186" mass="21715">MGYIGQKMSEREQEAYDSGEMPYSKWTKAAILDELEYADLDVNLFKKCSADTLRDYFLYYAAWHHTGKCFNETGFYGFSMPDPIDFAELNRLEAENKEERAKARAEKKEIKQEIALITYGEWTGPRKHMKLEEHTDYAIIVGNVAHLAYGKTKRISGSHIEVVETYKRCPRGHKKDIDLIRKYLKK</sequence>
<accession>A0AAW5YVR5</accession>
<reference evidence="2" key="1">
    <citation type="submission" date="2023-01" db="EMBL/GenBank/DDBJ databases">
        <title>Sequencing of the bacterial strains from artisanal fermented milk Matsoni.</title>
        <authorList>
            <person name="Rozman V."/>
            <person name="Accetto T."/>
            <person name="Bogovic Matijasic B."/>
        </authorList>
    </citation>
    <scope>NUCLEOTIDE SEQUENCE</scope>
    <source>
        <strain evidence="2">Lbl333</strain>
    </source>
</reference>
<dbReference type="RefSeq" id="WP_271024657.1">
    <property type="nucleotide sequence ID" value="NZ_JAQIEY010000019.1"/>
</dbReference>
<protein>
    <submittedName>
        <fullName evidence="2">Uncharacterized protein</fullName>
    </submittedName>
</protein>
<dbReference type="AlphaFoldDB" id="A0AAW5YVR5"/>
<keyword evidence="1" id="KW-0175">Coiled coil</keyword>
<evidence type="ECO:0000313" key="3">
    <source>
        <dbReference type="Proteomes" id="UP001210502"/>
    </source>
</evidence>
<organism evidence="2 3">
    <name type="scientific">Lactobacillus delbrueckii</name>
    <dbReference type="NCBI Taxonomy" id="1584"/>
    <lineage>
        <taxon>Bacteria</taxon>
        <taxon>Bacillati</taxon>
        <taxon>Bacillota</taxon>
        <taxon>Bacilli</taxon>
        <taxon>Lactobacillales</taxon>
        <taxon>Lactobacillaceae</taxon>
        <taxon>Lactobacillus</taxon>
    </lineage>
</organism>
<dbReference type="Proteomes" id="UP001210502">
    <property type="component" value="Unassembled WGS sequence"/>
</dbReference>
<dbReference type="EMBL" id="JAQIEY010000019">
    <property type="protein sequence ID" value="MDA3768153.1"/>
    <property type="molecule type" value="Genomic_DNA"/>
</dbReference>
<proteinExistence type="predicted"/>
<feature type="coiled-coil region" evidence="1">
    <location>
        <begin position="84"/>
        <end position="113"/>
    </location>
</feature>
<evidence type="ECO:0000256" key="1">
    <source>
        <dbReference type="SAM" id="Coils"/>
    </source>
</evidence>
<comment type="caution">
    <text evidence="2">The sequence shown here is derived from an EMBL/GenBank/DDBJ whole genome shotgun (WGS) entry which is preliminary data.</text>
</comment>